<keyword evidence="8 15" id="KW-0472">Membrane</keyword>
<evidence type="ECO:0000256" key="8">
    <source>
        <dbReference type="ARBA" id="ARBA00023136"/>
    </source>
</evidence>
<reference evidence="18" key="2">
    <citation type="submission" date="2025-09" db="UniProtKB">
        <authorList>
            <consortium name="Ensembl"/>
        </authorList>
    </citation>
    <scope>IDENTIFICATION</scope>
</reference>
<dbReference type="InterPro" id="IPR036719">
    <property type="entry name" value="Neuro-gated_channel_TM_sf"/>
</dbReference>
<evidence type="ECO:0000256" key="7">
    <source>
        <dbReference type="ARBA" id="ARBA00023065"/>
    </source>
</evidence>
<dbReference type="PANTHER" id="PTHR18945">
    <property type="entry name" value="NEUROTRANSMITTER GATED ION CHANNEL"/>
    <property type="match status" value="1"/>
</dbReference>
<dbReference type="PRINTS" id="PR00252">
    <property type="entry name" value="NRIONCHANNEL"/>
</dbReference>
<dbReference type="Pfam" id="PF02932">
    <property type="entry name" value="Neur_chan_memb"/>
    <property type="match status" value="1"/>
</dbReference>
<dbReference type="FunFam" id="1.20.58.390:FF:000016">
    <property type="entry name" value="Putative acetylcholine receptor subunit alpha"/>
    <property type="match status" value="1"/>
</dbReference>
<keyword evidence="12" id="KW-1071">Ligand-gated ion channel</keyword>
<dbReference type="AlphaFoldDB" id="A0A8B9BC68"/>
<keyword evidence="11" id="KW-0325">Glycoprotein</keyword>
<dbReference type="PROSITE" id="PS00236">
    <property type="entry name" value="NEUROTR_ION_CHANNEL"/>
    <property type="match status" value="1"/>
</dbReference>
<feature type="transmembrane region" description="Helical" evidence="15">
    <location>
        <begin position="418"/>
        <end position="440"/>
    </location>
</feature>
<proteinExistence type="inferred from homology"/>
<dbReference type="SUPFAM" id="SSF63712">
    <property type="entry name" value="Nicotinic receptor ligand binding domain-like"/>
    <property type="match status" value="1"/>
</dbReference>
<dbReference type="FunFam" id="2.70.170.10:FF:000019">
    <property type="entry name" value="Putative acetylcholine receptor subunit alpha"/>
    <property type="match status" value="1"/>
</dbReference>
<keyword evidence="13 15" id="KW-0407">Ion channel</keyword>
<feature type="transmembrane region" description="Helical" evidence="15">
    <location>
        <begin position="286"/>
        <end position="308"/>
    </location>
</feature>
<dbReference type="Gene3D" id="2.70.170.10">
    <property type="entry name" value="Neurotransmitter-gated ion-channel ligand-binding domain"/>
    <property type="match status" value="1"/>
</dbReference>
<dbReference type="Proteomes" id="UP000694426">
    <property type="component" value="Unplaced"/>
</dbReference>
<feature type="transmembrane region" description="Helical" evidence="15">
    <location>
        <begin position="231"/>
        <end position="254"/>
    </location>
</feature>
<keyword evidence="6" id="KW-0770">Synapse</keyword>
<dbReference type="InterPro" id="IPR002394">
    <property type="entry name" value="Nicotinic_acetylcholine_rcpt"/>
</dbReference>
<dbReference type="InterPro" id="IPR038050">
    <property type="entry name" value="Neuro_actylchol_rec"/>
</dbReference>
<dbReference type="Pfam" id="PF02931">
    <property type="entry name" value="Neur_chan_LBD"/>
    <property type="match status" value="1"/>
</dbReference>
<feature type="chain" id="PRO_5034332911" evidence="15">
    <location>
        <begin position="20"/>
        <end position="446"/>
    </location>
</feature>
<dbReference type="GO" id="GO:0045211">
    <property type="term" value="C:postsynaptic membrane"/>
    <property type="evidence" value="ECO:0007669"/>
    <property type="project" value="InterPro"/>
</dbReference>
<keyword evidence="1 15" id="KW-0813">Transport</keyword>
<sequence>MEVCRVLLLVFSTAGLALCYEHETRLVEDLFRDYNKVVRPVEDHRDAVVVTVGLQLIQLINVDEVNQIVTTNVRLKQQWTDVNLKWNPEDYGGVKQIRIPSDDIWRPDLVLYNNADGDFAIVKYTKVLLEHTGKITWTPPAIFKSYCEIIVTHFPFDQQNCSMKLGTWTYDGTVVVINPESDRPDLSNFMESGEWVMKDYRGWKHWVYYACCPDTPYLDITYHFLMQRLPLYFIVNVIIPCLLFSFLTGLVFYLPTDSGSCCAEAGGPQETLEQALISAVPLIGKYMLFTMVFVIASIIITVIVINTHHRSPSTHTMPHWVRKIFIDTIPNIMFFSTMKRPSRDKPDKRIFAEDIDISEISGKPGPMPVNFYSPLTKNPDVKNAIEGIKYIAETMKSDQESSNAAEEWKFVAMVIDHLLLGIFMLVCIIGTLAVFAGRLIELNQQG</sequence>
<dbReference type="GO" id="GO:0004888">
    <property type="term" value="F:transmembrane signaling receptor activity"/>
    <property type="evidence" value="ECO:0007669"/>
    <property type="project" value="InterPro"/>
</dbReference>
<dbReference type="GO" id="GO:0022848">
    <property type="term" value="F:acetylcholine-gated monoatomic cation-selective channel activity"/>
    <property type="evidence" value="ECO:0007669"/>
    <property type="project" value="InterPro"/>
</dbReference>
<evidence type="ECO:0000256" key="15">
    <source>
        <dbReference type="RuleBase" id="RU000687"/>
    </source>
</evidence>
<comment type="subcellular location">
    <subcellularLocation>
        <location evidence="14">Synaptic cell membrane</location>
        <topology evidence="14">Multi-pass membrane protein</topology>
    </subcellularLocation>
</comment>
<keyword evidence="7 15" id="KW-0406">Ion transport</keyword>
<dbReference type="InterPro" id="IPR006201">
    <property type="entry name" value="Neur_channel"/>
</dbReference>
<evidence type="ECO:0000256" key="9">
    <source>
        <dbReference type="ARBA" id="ARBA00023157"/>
    </source>
</evidence>
<keyword evidence="10" id="KW-0675">Receptor</keyword>
<gene>
    <name evidence="18" type="primary">CHRNA1</name>
</gene>
<evidence type="ECO:0000256" key="14">
    <source>
        <dbReference type="ARBA" id="ARBA00034099"/>
    </source>
</evidence>
<dbReference type="InterPro" id="IPR036734">
    <property type="entry name" value="Neur_chan_lig-bd_sf"/>
</dbReference>
<evidence type="ECO:0000256" key="1">
    <source>
        <dbReference type="ARBA" id="ARBA00022448"/>
    </source>
</evidence>
<dbReference type="InterPro" id="IPR006202">
    <property type="entry name" value="Neur_chan_lig-bd"/>
</dbReference>
<comment type="caution">
    <text evidence="15">Lacks conserved residue(s) required for the propagation of feature annotation.</text>
</comment>
<dbReference type="InterPro" id="IPR018000">
    <property type="entry name" value="Neurotransmitter_ion_chnl_CS"/>
</dbReference>
<dbReference type="GeneTree" id="ENSGT00940000156851"/>
<feature type="domain" description="Neurotransmitter-gated ion-channel ligand-binding" evidence="16">
    <location>
        <begin position="23"/>
        <end position="229"/>
    </location>
</feature>
<comment type="similarity">
    <text evidence="15">Belongs to the ligand-gated ion channel (TC 1.A.9) family.</text>
</comment>
<organism evidence="18 19">
    <name type="scientific">Anser brachyrhynchus</name>
    <name type="common">Pink-footed goose</name>
    <dbReference type="NCBI Taxonomy" id="132585"/>
    <lineage>
        <taxon>Eukaryota</taxon>
        <taxon>Metazoa</taxon>
        <taxon>Chordata</taxon>
        <taxon>Craniata</taxon>
        <taxon>Vertebrata</taxon>
        <taxon>Euteleostomi</taxon>
        <taxon>Archelosauria</taxon>
        <taxon>Archosauria</taxon>
        <taxon>Dinosauria</taxon>
        <taxon>Saurischia</taxon>
        <taxon>Theropoda</taxon>
        <taxon>Coelurosauria</taxon>
        <taxon>Aves</taxon>
        <taxon>Neognathae</taxon>
        <taxon>Galloanserae</taxon>
        <taxon>Anseriformes</taxon>
        <taxon>Anatidae</taxon>
        <taxon>Anserinae</taxon>
        <taxon>Anser</taxon>
    </lineage>
</organism>
<keyword evidence="4 15" id="KW-0732">Signal</keyword>
<dbReference type="SUPFAM" id="SSF90112">
    <property type="entry name" value="Neurotransmitter-gated ion-channel transmembrane pore"/>
    <property type="match status" value="1"/>
</dbReference>
<dbReference type="CDD" id="cd19014">
    <property type="entry name" value="LGIC_ECD_nAChR_A1"/>
    <property type="match status" value="1"/>
</dbReference>
<feature type="domain" description="Neurotransmitter-gated ion-channel transmembrane" evidence="17">
    <location>
        <begin position="279"/>
        <end position="435"/>
    </location>
</feature>
<evidence type="ECO:0000313" key="19">
    <source>
        <dbReference type="Proteomes" id="UP000694426"/>
    </source>
</evidence>
<evidence type="ECO:0000256" key="3">
    <source>
        <dbReference type="ARBA" id="ARBA00022692"/>
    </source>
</evidence>
<evidence type="ECO:0000256" key="5">
    <source>
        <dbReference type="ARBA" id="ARBA00022989"/>
    </source>
</evidence>
<accession>A0A8B9BC68</accession>
<dbReference type="Ensembl" id="ENSABRT00000003085.1">
    <property type="protein sequence ID" value="ENSABRP00000002089.1"/>
    <property type="gene ID" value="ENSABRG00000002084.1"/>
</dbReference>
<evidence type="ECO:0000256" key="10">
    <source>
        <dbReference type="ARBA" id="ARBA00023170"/>
    </source>
</evidence>
<evidence type="ECO:0000256" key="4">
    <source>
        <dbReference type="ARBA" id="ARBA00022729"/>
    </source>
</evidence>
<dbReference type="InterPro" id="IPR006029">
    <property type="entry name" value="Neurotrans-gated_channel_TM"/>
</dbReference>
<keyword evidence="19" id="KW-1185">Reference proteome</keyword>
<keyword evidence="9" id="KW-1015">Disulfide bond</keyword>
<evidence type="ECO:0000256" key="6">
    <source>
        <dbReference type="ARBA" id="ARBA00023018"/>
    </source>
</evidence>
<evidence type="ECO:0000256" key="2">
    <source>
        <dbReference type="ARBA" id="ARBA00022475"/>
    </source>
</evidence>
<evidence type="ECO:0000259" key="17">
    <source>
        <dbReference type="Pfam" id="PF02932"/>
    </source>
</evidence>
<evidence type="ECO:0000259" key="16">
    <source>
        <dbReference type="Pfam" id="PF02931"/>
    </source>
</evidence>
<dbReference type="Gene3D" id="1.20.58.390">
    <property type="entry name" value="Neurotransmitter-gated ion-channel transmembrane domain"/>
    <property type="match status" value="3"/>
</dbReference>
<evidence type="ECO:0000313" key="18">
    <source>
        <dbReference type="Ensembl" id="ENSABRP00000002089.1"/>
    </source>
</evidence>
<keyword evidence="2" id="KW-1003">Cell membrane</keyword>
<feature type="signal peptide" evidence="15">
    <location>
        <begin position="1"/>
        <end position="19"/>
    </location>
</feature>
<keyword evidence="3 15" id="KW-0812">Transmembrane</keyword>
<dbReference type="PRINTS" id="PR00254">
    <property type="entry name" value="NICOTINICR"/>
</dbReference>
<evidence type="ECO:0000256" key="11">
    <source>
        <dbReference type="ARBA" id="ARBA00023180"/>
    </source>
</evidence>
<keyword evidence="5 15" id="KW-1133">Transmembrane helix</keyword>
<protein>
    <submittedName>
        <fullName evidence="18">Cholinergic receptor nicotinic alpha 1 subunit</fullName>
    </submittedName>
</protein>
<evidence type="ECO:0000256" key="13">
    <source>
        <dbReference type="ARBA" id="ARBA00023303"/>
    </source>
</evidence>
<reference evidence="18" key="1">
    <citation type="submission" date="2025-08" db="UniProtKB">
        <authorList>
            <consortium name="Ensembl"/>
        </authorList>
    </citation>
    <scope>IDENTIFICATION</scope>
</reference>
<name>A0A8B9BC68_9AVES</name>
<evidence type="ECO:0000256" key="12">
    <source>
        <dbReference type="ARBA" id="ARBA00023286"/>
    </source>
</evidence>